<dbReference type="KEGG" id="ares:IWH25_17410"/>
<dbReference type="PANTHER" id="PTHR30537:SF3">
    <property type="entry name" value="TRANSCRIPTIONAL REGULATORY PROTEIN"/>
    <property type="match status" value="1"/>
</dbReference>
<evidence type="ECO:0000313" key="7">
    <source>
        <dbReference type="Proteomes" id="UP000663444"/>
    </source>
</evidence>
<accession>A0A974PXV2</accession>
<feature type="domain" description="HTH lysR-type" evidence="5">
    <location>
        <begin position="6"/>
        <end position="63"/>
    </location>
</feature>
<dbReference type="GO" id="GO:0003700">
    <property type="term" value="F:DNA-binding transcription factor activity"/>
    <property type="evidence" value="ECO:0007669"/>
    <property type="project" value="InterPro"/>
</dbReference>
<dbReference type="InterPro" id="IPR036390">
    <property type="entry name" value="WH_DNA-bd_sf"/>
</dbReference>
<dbReference type="GO" id="GO:0006351">
    <property type="term" value="P:DNA-templated transcription"/>
    <property type="evidence" value="ECO:0007669"/>
    <property type="project" value="TreeGrafter"/>
</dbReference>
<dbReference type="InterPro" id="IPR058163">
    <property type="entry name" value="LysR-type_TF_proteobact-type"/>
</dbReference>
<dbReference type="SUPFAM" id="SSF46785">
    <property type="entry name" value="Winged helix' DNA-binding domain"/>
    <property type="match status" value="1"/>
</dbReference>
<evidence type="ECO:0000256" key="3">
    <source>
        <dbReference type="ARBA" id="ARBA00023125"/>
    </source>
</evidence>
<dbReference type="Pfam" id="PF03466">
    <property type="entry name" value="LysR_substrate"/>
    <property type="match status" value="1"/>
</dbReference>
<dbReference type="InterPro" id="IPR005119">
    <property type="entry name" value="LysR_subst-bd"/>
</dbReference>
<dbReference type="PROSITE" id="PS50931">
    <property type="entry name" value="HTH_LYSR"/>
    <property type="match status" value="1"/>
</dbReference>
<keyword evidence="3" id="KW-0238">DNA-binding</keyword>
<dbReference type="RefSeq" id="WP_203387021.1">
    <property type="nucleotide sequence ID" value="NZ_CP064781.1"/>
</dbReference>
<evidence type="ECO:0000256" key="4">
    <source>
        <dbReference type="ARBA" id="ARBA00023163"/>
    </source>
</evidence>
<dbReference type="Proteomes" id="UP000663444">
    <property type="component" value="Chromosome"/>
</dbReference>
<evidence type="ECO:0000256" key="2">
    <source>
        <dbReference type="ARBA" id="ARBA00023015"/>
    </source>
</evidence>
<dbReference type="EMBL" id="CP064781">
    <property type="protein sequence ID" value="QRJ63494.1"/>
    <property type="molecule type" value="Genomic_DNA"/>
</dbReference>
<dbReference type="PANTHER" id="PTHR30537">
    <property type="entry name" value="HTH-TYPE TRANSCRIPTIONAL REGULATOR"/>
    <property type="match status" value="1"/>
</dbReference>
<keyword evidence="7" id="KW-1185">Reference proteome</keyword>
<dbReference type="InterPro" id="IPR000847">
    <property type="entry name" value="LysR_HTH_N"/>
</dbReference>
<keyword evidence="4" id="KW-0804">Transcription</keyword>
<dbReference type="Pfam" id="PF00126">
    <property type="entry name" value="HTH_1"/>
    <property type="match status" value="1"/>
</dbReference>
<evidence type="ECO:0000313" key="6">
    <source>
        <dbReference type="EMBL" id="QRJ63494.1"/>
    </source>
</evidence>
<proteinExistence type="inferred from homology"/>
<reference evidence="6" key="1">
    <citation type="submission" date="2020-11" db="EMBL/GenBank/DDBJ databases">
        <title>Azospira restricta DSM 18626 genome sequence.</title>
        <authorList>
            <person name="Moe W.M."/>
        </authorList>
    </citation>
    <scope>NUCLEOTIDE SEQUENCE</scope>
    <source>
        <strain evidence="6">DSM 18626</strain>
    </source>
</reference>
<dbReference type="GO" id="GO:0043565">
    <property type="term" value="F:sequence-specific DNA binding"/>
    <property type="evidence" value="ECO:0007669"/>
    <property type="project" value="TreeGrafter"/>
</dbReference>
<dbReference type="SUPFAM" id="SSF53850">
    <property type="entry name" value="Periplasmic binding protein-like II"/>
    <property type="match status" value="1"/>
</dbReference>
<dbReference type="InterPro" id="IPR036388">
    <property type="entry name" value="WH-like_DNA-bd_sf"/>
</dbReference>
<evidence type="ECO:0000259" key="5">
    <source>
        <dbReference type="PROSITE" id="PS50931"/>
    </source>
</evidence>
<name>A0A974PXV2_9RHOO</name>
<evidence type="ECO:0000256" key="1">
    <source>
        <dbReference type="ARBA" id="ARBA00009437"/>
    </source>
</evidence>
<gene>
    <name evidence="6" type="ORF">IWH25_17410</name>
</gene>
<organism evidence="6 7">
    <name type="scientific">Azospira restricta</name>
    <dbReference type="NCBI Taxonomy" id="404405"/>
    <lineage>
        <taxon>Bacteria</taxon>
        <taxon>Pseudomonadati</taxon>
        <taxon>Pseudomonadota</taxon>
        <taxon>Betaproteobacteria</taxon>
        <taxon>Rhodocyclales</taxon>
        <taxon>Rhodocyclaceae</taxon>
        <taxon>Azospira</taxon>
    </lineage>
</organism>
<dbReference type="Gene3D" id="1.10.10.10">
    <property type="entry name" value="Winged helix-like DNA-binding domain superfamily/Winged helix DNA-binding domain"/>
    <property type="match status" value="1"/>
</dbReference>
<protein>
    <submittedName>
        <fullName evidence="6">LysR family transcriptional regulator</fullName>
    </submittedName>
</protein>
<dbReference type="Gene3D" id="3.40.190.290">
    <property type="match status" value="1"/>
</dbReference>
<dbReference type="AlphaFoldDB" id="A0A974PXV2"/>
<keyword evidence="2" id="KW-0805">Transcription regulation</keyword>
<comment type="similarity">
    <text evidence="1">Belongs to the LysR transcriptional regulatory family.</text>
</comment>
<sequence>MNNLRIDWDNLRIFLAVARSQSALEAAGQLELDHSTVTRRLHRLEKEIGSKLFDRTTQGHRLTPTGDRLLEAVERIDNALSTVDAEIGGDSQVLTGQVRLGATEGFGSFFLAPHLADFCARHPGITVDLLPVPRFVNLSKREADLAVSIERPESGAYVVCKLADYRLQLYATRHYLDRNPTISTLSDLQMHRFIGYVDELTFSTELRYLSKLAPGAAVKLRSTSIVAQFFAARQGHALAVLPSFIGNTSPDLIPVLPRTVEVVRSFWLIAPSERREIARVRALWDFLRERADRNRAYLMGETDSIVWS</sequence>